<dbReference type="SUPFAM" id="SSF46785">
    <property type="entry name" value="Winged helix' DNA-binding domain"/>
    <property type="match status" value="1"/>
</dbReference>
<keyword evidence="1" id="KW-0805">Transcription regulation</keyword>
<dbReference type="Gene3D" id="1.20.120.530">
    <property type="entry name" value="GntR ligand-binding domain-like"/>
    <property type="match status" value="1"/>
</dbReference>
<dbReference type="SMART" id="SM00345">
    <property type="entry name" value="HTH_GNTR"/>
    <property type="match status" value="1"/>
</dbReference>
<reference evidence="5 6" key="1">
    <citation type="journal article" date="2019" name="Environ. Microbiol.">
        <title>Species interactions and distinct microbial communities in high Arctic permafrost affected cryosols are associated with the CH4 and CO2 gas fluxes.</title>
        <authorList>
            <person name="Altshuler I."/>
            <person name="Hamel J."/>
            <person name="Turney S."/>
            <person name="Magnuson E."/>
            <person name="Levesque R."/>
            <person name="Greer C."/>
            <person name="Whyte L.G."/>
        </authorList>
    </citation>
    <scope>NUCLEOTIDE SEQUENCE [LARGE SCALE GENOMIC DNA]</scope>
    <source>
        <strain evidence="5 6">S06.C</strain>
    </source>
</reference>
<feature type="domain" description="HTH gntR-type" evidence="4">
    <location>
        <begin position="9"/>
        <end position="79"/>
    </location>
</feature>
<dbReference type="InterPro" id="IPR000524">
    <property type="entry name" value="Tscrpt_reg_HTH_GntR"/>
</dbReference>
<dbReference type="PANTHER" id="PTHR43537">
    <property type="entry name" value="TRANSCRIPTIONAL REGULATOR, GNTR FAMILY"/>
    <property type="match status" value="1"/>
</dbReference>
<dbReference type="GO" id="GO:0003677">
    <property type="term" value="F:DNA binding"/>
    <property type="evidence" value="ECO:0007669"/>
    <property type="project" value="UniProtKB-KW"/>
</dbReference>
<dbReference type="InterPro" id="IPR036388">
    <property type="entry name" value="WH-like_DNA-bd_sf"/>
</dbReference>
<keyword evidence="3" id="KW-0804">Transcription</keyword>
<dbReference type="CDD" id="cd07377">
    <property type="entry name" value="WHTH_GntR"/>
    <property type="match status" value="1"/>
</dbReference>
<dbReference type="EMBL" id="RCZI01000002">
    <property type="protein sequence ID" value="TPG28779.1"/>
    <property type="molecule type" value="Genomic_DNA"/>
</dbReference>
<dbReference type="PRINTS" id="PR00035">
    <property type="entry name" value="HTHGNTR"/>
</dbReference>
<dbReference type="SMART" id="SM00895">
    <property type="entry name" value="FCD"/>
    <property type="match status" value="1"/>
</dbReference>
<dbReference type="GO" id="GO:0003700">
    <property type="term" value="F:DNA-binding transcription factor activity"/>
    <property type="evidence" value="ECO:0007669"/>
    <property type="project" value="InterPro"/>
</dbReference>
<name>A0A502DVU6_9BURK</name>
<dbReference type="Proteomes" id="UP000319212">
    <property type="component" value="Unassembled WGS sequence"/>
</dbReference>
<dbReference type="AlphaFoldDB" id="A0A502DVU6"/>
<evidence type="ECO:0000313" key="6">
    <source>
        <dbReference type="Proteomes" id="UP000319212"/>
    </source>
</evidence>
<dbReference type="PROSITE" id="PS50949">
    <property type="entry name" value="HTH_GNTR"/>
    <property type="match status" value="1"/>
</dbReference>
<comment type="caution">
    <text evidence="5">The sequence shown here is derived from an EMBL/GenBank/DDBJ whole genome shotgun (WGS) entry which is preliminary data.</text>
</comment>
<evidence type="ECO:0000313" key="5">
    <source>
        <dbReference type="EMBL" id="TPG28779.1"/>
    </source>
</evidence>
<dbReference type="SUPFAM" id="SSF48008">
    <property type="entry name" value="GntR ligand-binding domain-like"/>
    <property type="match status" value="1"/>
</dbReference>
<protein>
    <submittedName>
        <fullName evidence="5">FadR family transcriptional regulator</fullName>
    </submittedName>
</protein>
<gene>
    <name evidence="5" type="ORF">EAH82_08285</name>
</gene>
<evidence type="ECO:0000256" key="3">
    <source>
        <dbReference type="ARBA" id="ARBA00023163"/>
    </source>
</evidence>
<evidence type="ECO:0000256" key="1">
    <source>
        <dbReference type="ARBA" id="ARBA00023015"/>
    </source>
</evidence>
<proteinExistence type="predicted"/>
<dbReference type="PANTHER" id="PTHR43537:SF5">
    <property type="entry name" value="UXU OPERON TRANSCRIPTIONAL REGULATOR"/>
    <property type="match status" value="1"/>
</dbReference>
<dbReference type="InterPro" id="IPR036390">
    <property type="entry name" value="WH_DNA-bd_sf"/>
</dbReference>
<dbReference type="Gene3D" id="1.10.10.10">
    <property type="entry name" value="Winged helix-like DNA-binding domain superfamily/Winged helix DNA-binding domain"/>
    <property type="match status" value="1"/>
</dbReference>
<keyword evidence="2" id="KW-0238">DNA-binding</keyword>
<dbReference type="InterPro" id="IPR011711">
    <property type="entry name" value="GntR_C"/>
</dbReference>
<evidence type="ECO:0000256" key="2">
    <source>
        <dbReference type="ARBA" id="ARBA00023125"/>
    </source>
</evidence>
<sequence length="238" mass="26302">MPLQSIEPRRLYRQIADQLRALISQGEFGAGAGARLPAERDLARQLGVSRPSVREALIALEVEGWVEVRTGSGVYVQDRAQRTAEPVAATEWGPLELIRARRVVEGETAALAATLGRRKDVDAMTRAIALMQDLADRNVMPLDGDRAFHLAIVDACDNAVLAETVQGFWDSRNGPIFTRLGGYFETVQSWRRAIAEHHAIRDAIAAQDAVGARAAMHEHMDKSHMRFSASWRRAKRAA</sequence>
<evidence type="ECO:0000259" key="4">
    <source>
        <dbReference type="PROSITE" id="PS50949"/>
    </source>
</evidence>
<dbReference type="InterPro" id="IPR008920">
    <property type="entry name" value="TF_FadR/GntR_C"/>
</dbReference>
<dbReference type="Pfam" id="PF00392">
    <property type="entry name" value="GntR"/>
    <property type="match status" value="1"/>
</dbReference>
<dbReference type="RefSeq" id="WP_140840648.1">
    <property type="nucleotide sequence ID" value="NZ_RCZI01000002.1"/>
</dbReference>
<organism evidence="5 6">
    <name type="scientific">Variovorax guangxiensis</name>
    <dbReference type="NCBI Taxonomy" id="1775474"/>
    <lineage>
        <taxon>Bacteria</taxon>
        <taxon>Pseudomonadati</taxon>
        <taxon>Pseudomonadota</taxon>
        <taxon>Betaproteobacteria</taxon>
        <taxon>Burkholderiales</taxon>
        <taxon>Comamonadaceae</taxon>
        <taxon>Variovorax</taxon>
    </lineage>
</organism>
<dbReference type="Pfam" id="PF07729">
    <property type="entry name" value="FCD"/>
    <property type="match status" value="1"/>
</dbReference>
<dbReference type="OrthoDB" id="5296437at2"/>
<accession>A0A502DVU6</accession>